<dbReference type="GO" id="GO:0003841">
    <property type="term" value="F:1-acylglycerol-3-phosphate O-acyltransferase activity"/>
    <property type="evidence" value="ECO:0007669"/>
    <property type="project" value="TreeGrafter"/>
</dbReference>
<keyword evidence="6" id="KW-1185">Reference proteome</keyword>
<dbReference type="InterPro" id="IPR002123">
    <property type="entry name" value="Plipid/glycerol_acylTrfase"/>
</dbReference>
<dbReference type="CDD" id="cd07988">
    <property type="entry name" value="LPLAT_ABO13168-like"/>
    <property type="match status" value="1"/>
</dbReference>
<evidence type="ECO:0000313" key="6">
    <source>
        <dbReference type="Proteomes" id="UP000001208"/>
    </source>
</evidence>
<evidence type="ECO:0000256" key="3">
    <source>
        <dbReference type="ARBA" id="ARBA00023315"/>
    </source>
</evidence>
<sequence length="189" mass="21835">MQRLIANILFRAVGWKATGEFPNFQKAVVIAAPHTSNWDFLIMLLLGFYAKQKFYWIGKHTLFKPPLGFVMKWLGGLPVDRRERQNTVSQICRFFEEKEALSLVITPEGTRKRTDFWKSGFYHIAVQAGVPIIFGYADFKRKTCGFGHYIMPTGNEEADMAQIREFYSGIQGKFPEQFGPVRFRPQSPE</sequence>
<name>B3QY62_CHLT3</name>
<evidence type="ECO:0000256" key="2">
    <source>
        <dbReference type="ARBA" id="ARBA00022679"/>
    </source>
</evidence>
<keyword evidence="3 5" id="KW-0012">Acyltransferase</keyword>
<accession>B3QY62</accession>
<dbReference type="eggNOG" id="COG0204">
    <property type="taxonomic scope" value="Bacteria"/>
</dbReference>
<dbReference type="KEGG" id="cts:Ctha_2579"/>
<dbReference type="STRING" id="517418.Ctha_2579"/>
<comment type="pathway">
    <text evidence="1">Lipid metabolism.</text>
</comment>
<dbReference type="EMBL" id="CP001100">
    <property type="protein sequence ID" value="ACF15028.1"/>
    <property type="molecule type" value="Genomic_DNA"/>
</dbReference>
<gene>
    <name evidence="5" type="ordered locus">Ctha_2579</name>
</gene>
<evidence type="ECO:0000256" key="1">
    <source>
        <dbReference type="ARBA" id="ARBA00005189"/>
    </source>
</evidence>
<feature type="domain" description="Phospholipid/glycerol acyltransferase" evidence="4">
    <location>
        <begin position="28"/>
        <end position="137"/>
    </location>
</feature>
<dbReference type="Proteomes" id="UP000001208">
    <property type="component" value="Chromosome"/>
</dbReference>
<dbReference type="SMART" id="SM00563">
    <property type="entry name" value="PlsC"/>
    <property type="match status" value="1"/>
</dbReference>
<protein>
    <submittedName>
        <fullName evidence="5">Phospholipid/glycerol acyltransferase</fullName>
    </submittedName>
</protein>
<dbReference type="PANTHER" id="PTHR10434">
    <property type="entry name" value="1-ACYL-SN-GLYCEROL-3-PHOSPHATE ACYLTRANSFERASE"/>
    <property type="match status" value="1"/>
</dbReference>
<proteinExistence type="predicted"/>
<keyword evidence="2 5" id="KW-0808">Transferase</keyword>
<dbReference type="PANTHER" id="PTHR10434:SF9">
    <property type="entry name" value="PHOSPHOLIPID_GLYCEROL ACYLTRANSFERASE DOMAIN-CONTAINING PROTEIN"/>
    <property type="match status" value="1"/>
</dbReference>
<evidence type="ECO:0000259" key="4">
    <source>
        <dbReference type="SMART" id="SM00563"/>
    </source>
</evidence>
<organism evidence="5 6">
    <name type="scientific">Chloroherpeton thalassium (strain ATCC 35110 / GB-78)</name>
    <dbReference type="NCBI Taxonomy" id="517418"/>
    <lineage>
        <taxon>Bacteria</taxon>
        <taxon>Pseudomonadati</taxon>
        <taxon>Chlorobiota</taxon>
        <taxon>Chlorobiia</taxon>
        <taxon>Chlorobiales</taxon>
        <taxon>Chloroherpetonaceae</taxon>
        <taxon>Chloroherpeton</taxon>
    </lineage>
</organism>
<dbReference type="SUPFAM" id="SSF69593">
    <property type="entry name" value="Glycerol-3-phosphate (1)-acyltransferase"/>
    <property type="match status" value="1"/>
</dbReference>
<dbReference type="Pfam" id="PF01553">
    <property type="entry name" value="Acyltransferase"/>
    <property type="match status" value="1"/>
</dbReference>
<dbReference type="HOGENOM" id="CLU_099447_0_0_10"/>
<dbReference type="AlphaFoldDB" id="B3QY62"/>
<dbReference type="GO" id="GO:0006654">
    <property type="term" value="P:phosphatidic acid biosynthetic process"/>
    <property type="evidence" value="ECO:0007669"/>
    <property type="project" value="TreeGrafter"/>
</dbReference>
<evidence type="ECO:0000313" key="5">
    <source>
        <dbReference type="EMBL" id="ACF15028.1"/>
    </source>
</evidence>
<reference evidence="5 6" key="1">
    <citation type="submission" date="2008-06" db="EMBL/GenBank/DDBJ databases">
        <title>Complete sequence of Chloroherpeton thalassium ATCC 35110.</title>
        <authorList>
            <consortium name="US DOE Joint Genome Institute"/>
            <person name="Lucas S."/>
            <person name="Copeland A."/>
            <person name="Lapidus A."/>
            <person name="Glavina del Rio T."/>
            <person name="Dalin E."/>
            <person name="Tice H."/>
            <person name="Bruce D."/>
            <person name="Goodwin L."/>
            <person name="Pitluck S."/>
            <person name="Schmutz J."/>
            <person name="Larimer F."/>
            <person name="Land M."/>
            <person name="Hauser L."/>
            <person name="Kyrpides N."/>
            <person name="Mikhailova N."/>
            <person name="Liu Z."/>
            <person name="Li T."/>
            <person name="Zhao F."/>
            <person name="Overmann J."/>
            <person name="Bryant D.A."/>
            <person name="Richardson P."/>
        </authorList>
    </citation>
    <scope>NUCLEOTIDE SEQUENCE [LARGE SCALE GENOMIC DNA]</scope>
    <source>
        <strain evidence="6">ATCC 35110 / GB-78</strain>
    </source>
</reference>
<dbReference type="RefSeq" id="WP_012501110.1">
    <property type="nucleotide sequence ID" value="NC_011026.1"/>
</dbReference>